<sequence length="135" mass="15543">MKILPDFLDNTEIRRVISEKALELRQNTAILSDEDAYTCHILDDHVEIKLGVLAQQKAMRIIKDKGEAFCDHLQTNPVAVFGRELTSTEAEYLNEIFQNKLSAFVHSVSRVFEDADDIDFVFVRKAWLKFLINSL</sequence>
<accession>A0A0D4DBH3</accession>
<dbReference type="RefSeq" id="YP_009201185.1">
    <property type="nucleotide sequence ID" value="NC_028829.1"/>
</dbReference>
<evidence type="ECO:0000313" key="1">
    <source>
        <dbReference type="EMBL" id="AJT60923.1"/>
    </source>
</evidence>
<evidence type="ECO:0000313" key="2">
    <source>
        <dbReference type="Proteomes" id="UP000202888"/>
    </source>
</evidence>
<organism evidence="1 2">
    <name type="scientific">Vibrio phage ValKK3</name>
    <dbReference type="NCBI Taxonomy" id="1610855"/>
    <lineage>
        <taxon>Viruses</taxon>
        <taxon>Duplodnaviria</taxon>
        <taxon>Heunggongvirae</taxon>
        <taxon>Uroviricota</taxon>
        <taxon>Caudoviricetes</taxon>
        <taxon>Pantevenvirales</taxon>
        <taxon>Straboviridae</taxon>
        <taxon>Schizotequatrovirus</taxon>
        <taxon>Schizotequatrovirus valkk3</taxon>
    </lineage>
</organism>
<reference evidence="1 2" key="1">
    <citation type="journal article" date="2016" name="Genom Data">
        <title>Complete genome sequence of a giant Vibrio phage ValKK3 infecting Vibrio alginolyticus.</title>
        <authorList>
            <person name="Lal T.M."/>
            <person name="Sano M."/>
            <person name="Hatai K."/>
            <person name="Ransangan J."/>
        </authorList>
    </citation>
    <scope>NUCLEOTIDE SEQUENCE [LARGE SCALE GENOMIC DNA]</scope>
</reference>
<dbReference type="EMBL" id="KP671755">
    <property type="protein sequence ID" value="AJT60923.1"/>
    <property type="molecule type" value="Genomic_DNA"/>
</dbReference>
<protein>
    <submittedName>
        <fullName evidence="1">Uncharacterized protein</fullName>
    </submittedName>
</protein>
<proteinExistence type="predicted"/>
<dbReference type="OrthoDB" id="33625at10239"/>
<dbReference type="KEGG" id="vg:26628408"/>
<keyword evidence="2" id="KW-1185">Reference proteome</keyword>
<dbReference type="GeneID" id="26628408"/>
<name>A0A0D4DBH3_9CAUD</name>
<dbReference type="Proteomes" id="UP000202888">
    <property type="component" value="Segment"/>
</dbReference>